<keyword evidence="8" id="KW-1185">Reference proteome</keyword>
<dbReference type="GO" id="GO:0042597">
    <property type="term" value="C:periplasmic space"/>
    <property type="evidence" value="ECO:0007669"/>
    <property type="project" value="UniProtKB-SubCell"/>
</dbReference>
<feature type="domain" description="Heparin-sulfate lyase N-terminal" evidence="6">
    <location>
        <begin position="170"/>
        <end position="352"/>
    </location>
</feature>
<organism evidence="7 8">
    <name type="scientific">Halorubrum xinjiangense</name>
    <dbReference type="NCBI Taxonomy" id="261291"/>
    <lineage>
        <taxon>Archaea</taxon>
        <taxon>Methanobacteriati</taxon>
        <taxon>Methanobacteriota</taxon>
        <taxon>Stenosarchaea group</taxon>
        <taxon>Halobacteria</taxon>
        <taxon>Halobacteriales</taxon>
        <taxon>Haloferacaceae</taxon>
        <taxon>Halorubrum</taxon>
    </lineage>
</organism>
<comment type="subcellular location">
    <subcellularLocation>
        <location evidence="1">Periplasm</location>
    </subcellularLocation>
</comment>
<dbReference type="InterPro" id="IPR031680">
    <property type="entry name" value="Hepar_II_III_N"/>
</dbReference>
<reference evidence="7 8" key="1">
    <citation type="submission" date="2016-10" db="EMBL/GenBank/DDBJ databases">
        <authorList>
            <person name="Varghese N."/>
            <person name="Submissions S."/>
        </authorList>
    </citation>
    <scope>NUCLEOTIDE SEQUENCE [LARGE SCALE GENOMIC DNA]</scope>
    <source>
        <strain evidence="7 8">CGMCC 1.3527</strain>
    </source>
</reference>
<evidence type="ECO:0000313" key="8">
    <source>
        <dbReference type="Proteomes" id="UP000324020"/>
    </source>
</evidence>
<dbReference type="InterPro" id="IPR008929">
    <property type="entry name" value="Chondroitin_lyas"/>
</dbReference>
<keyword evidence="3" id="KW-0574">Periplasm</keyword>
<evidence type="ECO:0000256" key="1">
    <source>
        <dbReference type="ARBA" id="ARBA00004418"/>
    </source>
</evidence>
<dbReference type="Gene3D" id="2.70.98.70">
    <property type="match status" value="1"/>
</dbReference>
<dbReference type="AlphaFoldDB" id="A0A1G7HWZ1"/>
<accession>A0A1G7HWZ1</accession>
<gene>
    <name evidence="7" type="ORF">SAMN04488067_101540</name>
</gene>
<dbReference type="InterPro" id="IPR012480">
    <property type="entry name" value="Hepar_II_III_C"/>
</dbReference>
<feature type="domain" description="Heparinase II/III-like C-terminal" evidence="5">
    <location>
        <begin position="378"/>
        <end position="591"/>
    </location>
</feature>
<dbReference type="PANTHER" id="PTHR39210">
    <property type="entry name" value="HEPARIN-SULFATE LYASE"/>
    <property type="match status" value="1"/>
</dbReference>
<dbReference type="SUPFAM" id="SSF48230">
    <property type="entry name" value="Chondroitin AC/alginate lyase"/>
    <property type="match status" value="1"/>
</dbReference>
<dbReference type="PANTHER" id="PTHR39210:SF1">
    <property type="entry name" value="HEPARIN-SULFATE LYASE"/>
    <property type="match status" value="1"/>
</dbReference>
<sequence>MKIGGKQLGSTCIKCSWCTMTDYLTLTGTALNKQPRQLFGIATRTIKSAVFPRLPVDVDRRYEKSIPDEFTVCSEAIRKNTIRIQESTSDKRESFQRQMEATIGGDISFLNKTISFEDGRSISVDAPAVLDQSSHWQLKCWGFEHLKPIWLSSYHPSEIPNSDFGVHQAWLDDWMGDHPIASDTRYLRRYWMPHSVSLRILNWTRYVTLFEEHLDEEFREKINRFIHKNAQFLADNVEYGVGGNHLIENAAGLVVAGTYFQEKTWRQLGVRIFEQTAKNQFFEDGGHIERSPMYHLIVCQRFLTAVDLLEQLNEGSRIIRETAADGVRFVEHLQPPDNQIPLLNDSVFDEALPLSSILQYARSIPVLDLVQKRAGNHLFSSLTDSGYYWLGTDDDRMLVAGHEVAIPHLPGHAHIHPGQVCLWIGNQRVLTDTGVFEYSAGPHRQRARSIQSHNTVQVDEQEPIRMASSFWMWGTVDPRVSFNEATNHFEIAYSVNTVGCPRYHHYRDIRLSQNTWIVTDRIDTDRSPVRSRLHLHPDLSVKTENNQFRILDSSGSQLLSITPTGHDHISVVDALYYPRYGQEITRDALVMVGSEGSELTWKIHTDRRD</sequence>
<name>A0A1G7HWZ1_9EURY</name>
<evidence type="ECO:0000259" key="6">
    <source>
        <dbReference type="Pfam" id="PF16889"/>
    </source>
</evidence>
<dbReference type="Gene3D" id="1.50.10.100">
    <property type="entry name" value="Chondroitin AC/alginate lyase"/>
    <property type="match status" value="1"/>
</dbReference>
<evidence type="ECO:0000313" key="7">
    <source>
        <dbReference type="EMBL" id="SDF04694.1"/>
    </source>
</evidence>
<dbReference type="Proteomes" id="UP000324020">
    <property type="component" value="Unassembled WGS sequence"/>
</dbReference>
<evidence type="ECO:0000259" key="5">
    <source>
        <dbReference type="Pfam" id="PF07940"/>
    </source>
</evidence>
<evidence type="ECO:0000256" key="2">
    <source>
        <dbReference type="ARBA" id="ARBA00022729"/>
    </source>
</evidence>
<dbReference type="EMBL" id="FNBO01000001">
    <property type="protein sequence ID" value="SDF04694.1"/>
    <property type="molecule type" value="Genomic_DNA"/>
</dbReference>
<protein>
    <submittedName>
        <fullName evidence="7">Heparinase II/III N-terminus</fullName>
    </submittedName>
</protein>
<dbReference type="Pfam" id="PF07940">
    <property type="entry name" value="Hepar_II_III_C"/>
    <property type="match status" value="1"/>
</dbReference>
<keyword evidence="2" id="KW-0732">Signal</keyword>
<dbReference type="Pfam" id="PF16889">
    <property type="entry name" value="Hepar_II_III_N"/>
    <property type="match status" value="1"/>
</dbReference>
<proteinExistence type="predicted"/>
<keyword evidence="4" id="KW-0456">Lyase</keyword>
<dbReference type="GO" id="GO:0016829">
    <property type="term" value="F:lyase activity"/>
    <property type="evidence" value="ECO:0007669"/>
    <property type="project" value="UniProtKB-KW"/>
</dbReference>
<evidence type="ECO:0000256" key="4">
    <source>
        <dbReference type="ARBA" id="ARBA00023239"/>
    </source>
</evidence>
<evidence type="ECO:0000256" key="3">
    <source>
        <dbReference type="ARBA" id="ARBA00022764"/>
    </source>
</evidence>